<dbReference type="AlphaFoldDB" id="A0A6A8SDC7"/>
<gene>
    <name evidence="1" type="ORF">GMA92_14315</name>
</gene>
<dbReference type="RefSeq" id="WP_006783671.1">
    <property type="nucleotide sequence ID" value="NZ_CABJBH010000002.1"/>
</dbReference>
<evidence type="ECO:0000313" key="1">
    <source>
        <dbReference type="EMBL" id="MTK22580.1"/>
    </source>
</evidence>
<evidence type="ECO:0000313" key="2">
    <source>
        <dbReference type="Proteomes" id="UP000487649"/>
    </source>
</evidence>
<protein>
    <submittedName>
        <fullName evidence="1">Uncharacterized protein</fullName>
    </submittedName>
</protein>
<dbReference type="Proteomes" id="UP000487649">
    <property type="component" value="Unassembled WGS sequence"/>
</dbReference>
<comment type="caution">
    <text evidence="1">The sequence shown here is derived from an EMBL/GenBank/DDBJ whole genome shotgun (WGS) entry which is preliminary data.</text>
</comment>
<sequence length="106" mass="12354">MPLLIAILFIGLFTWLIYTKKDIFSNKKKFLQIELGIILLATLIILIISGIGITMGFLLLWVAIAFLSYYIYQNHHQKVGFIGVSFCAFFNIVFLYLQFWIYGTQY</sequence>
<organism evidence="1 2">
    <name type="scientific">Turicibacter sanguinis</name>
    <dbReference type="NCBI Taxonomy" id="154288"/>
    <lineage>
        <taxon>Bacteria</taxon>
        <taxon>Bacillati</taxon>
        <taxon>Bacillota</taxon>
        <taxon>Erysipelotrichia</taxon>
        <taxon>Erysipelotrichales</taxon>
        <taxon>Turicibacteraceae</taxon>
        <taxon>Turicibacter</taxon>
    </lineage>
</organism>
<reference evidence="1 2" key="1">
    <citation type="journal article" date="2019" name="Nat. Med.">
        <title>A library of human gut bacterial isolates paired with longitudinal multiomics data enables mechanistic microbiome research.</title>
        <authorList>
            <person name="Poyet M."/>
            <person name="Groussin M."/>
            <person name="Gibbons S.M."/>
            <person name="Avila-Pacheco J."/>
            <person name="Jiang X."/>
            <person name="Kearney S.M."/>
            <person name="Perrotta A.R."/>
            <person name="Berdy B."/>
            <person name="Zhao S."/>
            <person name="Lieberman T.D."/>
            <person name="Swanson P.K."/>
            <person name="Smith M."/>
            <person name="Roesemann S."/>
            <person name="Alexander J.E."/>
            <person name="Rich S.A."/>
            <person name="Livny J."/>
            <person name="Vlamakis H."/>
            <person name="Clish C."/>
            <person name="Bullock K."/>
            <person name="Deik A."/>
            <person name="Scott J."/>
            <person name="Pierce K.A."/>
            <person name="Xavier R.J."/>
            <person name="Alm E.J."/>
        </authorList>
    </citation>
    <scope>NUCLEOTIDE SEQUENCE [LARGE SCALE GENOMIC DNA]</scope>
    <source>
        <strain evidence="1 2">BIOML-A198</strain>
    </source>
</reference>
<accession>A0A6A8SDC7</accession>
<name>A0A6A8SDC7_9FIRM</name>
<proteinExistence type="predicted"/>
<dbReference type="EMBL" id="WMQE01000044">
    <property type="protein sequence ID" value="MTK22580.1"/>
    <property type="molecule type" value="Genomic_DNA"/>
</dbReference>